<reference evidence="6" key="1">
    <citation type="journal article" date="2019" name="Int. J. Syst. Evol. Microbiol.">
        <title>The Global Catalogue of Microorganisms (GCM) 10K type strain sequencing project: providing services to taxonomists for standard genome sequencing and annotation.</title>
        <authorList>
            <consortium name="The Broad Institute Genomics Platform"/>
            <consortium name="The Broad Institute Genome Sequencing Center for Infectious Disease"/>
            <person name="Wu L."/>
            <person name="Ma J."/>
        </authorList>
    </citation>
    <scope>NUCLEOTIDE SEQUENCE [LARGE SCALE GENOMIC DNA]</scope>
    <source>
        <strain evidence="6">NBRC 105830</strain>
    </source>
</reference>
<dbReference type="Pfam" id="PF00436">
    <property type="entry name" value="SSB"/>
    <property type="match status" value="1"/>
</dbReference>
<feature type="region of interest" description="Disordered" evidence="4">
    <location>
        <begin position="139"/>
        <end position="179"/>
    </location>
</feature>
<evidence type="ECO:0000256" key="1">
    <source>
        <dbReference type="ARBA" id="ARBA00023125"/>
    </source>
</evidence>
<dbReference type="PANTHER" id="PTHR10302">
    <property type="entry name" value="SINGLE-STRANDED DNA-BINDING PROTEIN"/>
    <property type="match status" value="1"/>
</dbReference>
<dbReference type="NCBIfam" id="TIGR00621">
    <property type="entry name" value="ssb"/>
    <property type="match status" value="1"/>
</dbReference>
<protein>
    <recommendedName>
        <fullName evidence="3">Single-stranded DNA-binding protein</fullName>
    </recommendedName>
</protein>
<dbReference type="PANTHER" id="PTHR10302:SF27">
    <property type="entry name" value="SINGLE-STRANDED DNA-BINDING PROTEIN"/>
    <property type="match status" value="1"/>
</dbReference>
<sequence>MNEITVTITGNVASEPQGRTTSTGNPMTTFRLASTVRRNQEGQWVDLHTSFVNVVCFGRLARNVQGSLEQGFPVVLRGRLQVRQWSTDERSGTAVDVVADTIGHDLTFMHGKLTKGMWRPTGTDQLADPVVDSALSELAEDGAPGSTPDSALESTDESTDEQADRRELVSSGAGSEPPF</sequence>
<dbReference type="PROSITE" id="PS50935">
    <property type="entry name" value="SSB"/>
    <property type="match status" value="1"/>
</dbReference>
<comment type="caution">
    <text evidence="5">The sequence shown here is derived from an EMBL/GenBank/DDBJ whole genome shotgun (WGS) entry which is preliminary data.</text>
</comment>
<dbReference type="SUPFAM" id="SSF50249">
    <property type="entry name" value="Nucleic acid-binding proteins"/>
    <property type="match status" value="1"/>
</dbReference>
<organism evidence="5 6">
    <name type="scientific">Arsenicicoccus piscis</name>
    <dbReference type="NCBI Taxonomy" id="673954"/>
    <lineage>
        <taxon>Bacteria</taxon>
        <taxon>Bacillati</taxon>
        <taxon>Actinomycetota</taxon>
        <taxon>Actinomycetes</taxon>
        <taxon>Micrococcales</taxon>
        <taxon>Intrasporangiaceae</taxon>
        <taxon>Arsenicicoccus</taxon>
    </lineage>
</organism>
<dbReference type="InterPro" id="IPR012340">
    <property type="entry name" value="NA-bd_OB-fold"/>
</dbReference>
<dbReference type="InterPro" id="IPR011344">
    <property type="entry name" value="ssDNA-bd"/>
</dbReference>
<evidence type="ECO:0000256" key="2">
    <source>
        <dbReference type="PROSITE-ProRule" id="PRU00252"/>
    </source>
</evidence>
<dbReference type="GO" id="GO:0003677">
    <property type="term" value="F:DNA binding"/>
    <property type="evidence" value="ECO:0007669"/>
    <property type="project" value="UniProtKB-KW"/>
</dbReference>
<keyword evidence="6" id="KW-1185">Reference proteome</keyword>
<dbReference type="EMBL" id="BSUJ01000001">
    <property type="protein sequence ID" value="GMA18660.1"/>
    <property type="molecule type" value="Genomic_DNA"/>
</dbReference>
<evidence type="ECO:0000256" key="3">
    <source>
        <dbReference type="RuleBase" id="RU000524"/>
    </source>
</evidence>
<evidence type="ECO:0000256" key="4">
    <source>
        <dbReference type="SAM" id="MobiDB-lite"/>
    </source>
</evidence>
<proteinExistence type="predicted"/>
<dbReference type="Gene3D" id="2.40.50.140">
    <property type="entry name" value="Nucleic acid-binding proteins"/>
    <property type="match status" value="1"/>
</dbReference>
<dbReference type="CDD" id="cd04496">
    <property type="entry name" value="SSB_OBF"/>
    <property type="match status" value="1"/>
</dbReference>
<keyword evidence="1 2" id="KW-0238">DNA-binding</keyword>
<gene>
    <name evidence="5" type="ORF">GCM10025862_06810</name>
</gene>
<dbReference type="RefSeq" id="WP_284283709.1">
    <property type="nucleotide sequence ID" value="NZ_BSUJ01000001.1"/>
</dbReference>
<evidence type="ECO:0000313" key="6">
    <source>
        <dbReference type="Proteomes" id="UP001157109"/>
    </source>
</evidence>
<dbReference type="InterPro" id="IPR000424">
    <property type="entry name" value="Primosome_PriB/ssb"/>
</dbReference>
<accession>A0ABQ6HM27</accession>
<dbReference type="Proteomes" id="UP001157109">
    <property type="component" value="Unassembled WGS sequence"/>
</dbReference>
<evidence type="ECO:0000313" key="5">
    <source>
        <dbReference type="EMBL" id="GMA18660.1"/>
    </source>
</evidence>
<name>A0ABQ6HM27_9MICO</name>